<keyword evidence="1" id="KW-0732">Signal</keyword>
<dbReference type="EMBL" id="JBHUKQ010000019">
    <property type="protein sequence ID" value="MFD2486057.1"/>
    <property type="molecule type" value="Genomic_DNA"/>
</dbReference>
<keyword evidence="3" id="KW-1185">Reference proteome</keyword>
<evidence type="ECO:0008006" key="4">
    <source>
        <dbReference type="Google" id="ProtNLM"/>
    </source>
</evidence>
<dbReference type="RefSeq" id="WP_344286291.1">
    <property type="nucleotide sequence ID" value="NZ_BAAAHV010000026.1"/>
</dbReference>
<proteinExistence type="predicted"/>
<name>A0ABW5I9J9_9PSEU</name>
<protein>
    <recommendedName>
        <fullName evidence="4">Secreted protein</fullName>
    </recommendedName>
</protein>
<gene>
    <name evidence="2" type="ORF">ACFSUT_37690</name>
</gene>
<accession>A0ABW5I9J9</accession>
<evidence type="ECO:0000313" key="2">
    <source>
        <dbReference type="EMBL" id="MFD2486057.1"/>
    </source>
</evidence>
<dbReference type="Proteomes" id="UP001597542">
    <property type="component" value="Unassembled WGS sequence"/>
</dbReference>
<organism evidence="2 3">
    <name type="scientific">Amycolatopsis albidoflavus</name>
    <dbReference type="NCBI Taxonomy" id="102226"/>
    <lineage>
        <taxon>Bacteria</taxon>
        <taxon>Bacillati</taxon>
        <taxon>Actinomycetota</taxon>
        <taxon>Actinomycetes</taxon>
        <taxon>Pseudonocardiales</taxon>
        <taxon>Pseudonocardiaceae</taxon>
        <taxon>Amycolatopsis</taxon>
    </lineage>
</organism>
<evidence type="ECO:0000256" key="1">
    <source>
        <dbReference type="SAM" id="SignalP"/>
    </source>
</evidence>
<feature type="chain" id="PRO_5047148434" description="Secreted protein" evidence="1">
    <location>
        <begin position="29"/>
        <end position="244"/>
    </location>
</feature>
<sequence>MSMHVTKALKSWRSAVVAVVCLSPLAVAAAPALAAADRYVNLHQCVYTNGSFLYTNELSTTPNTSFNTGTNIADPRDNAARCGAAASGWVADAANTAVQPLDRVRGRFLNLHQCVYSNGNFLYTNLLATTPNSPFTTGTNLSYTPDSSVGCGPAVSGWTVDAANTAVQSLDLAARRFLNLHQCVYTNGKFLYTNVLATTPNTAFNTATNVSDTRDTTVRCGPAGGGWRLDSVNSSVQSLDLGTP</sequence>
<reference evidence="3" key="1">
    <citation type="journal article" date="2019" name="Int. J. Syst. Evol. Microbiol.">
        <title>The Global Catalogue of Microorganisms (GCM) 10K type strain sequencing project: providing services to taxonomists for standard genome sequencing and annotation.</title>
        <authorList>
            <consortium name="The Broad Institute Genomics Platform"/>
            <consortium name="The Broad Institute Genome Sequencing Center for Infectious Disease"/>
            <person name="Wu L."/>
            <person name="Ma J."/>
        </authorList>
    </citation>
    <scope>NUCLEOTIDE SEQUENCE [LARGE SCALE GENOMIC DNA]</scope>
    <source>
        <strain evidence="3">CGMCC 4.7638</strain>
    </source>
</reference>
<evidence type="ECO:0000313" key="3">
    <source>
        <dbReference type="Proteomes" id="UP001597542"/>
    </source>
</evidence>
<feature type="signal peptide" evidence="1">
    <location>
        <begin position="1"/>
        <end position="28"/>
    </location>
</feature>
<comment type="caution">
    <text evidence="2">The sequence shown here is derived from an EMBL/GenBank/DDBJ whole genome shotgun (WGS) entry which is preliminary data.</text>
</comment>